<dbReference type="AlphaFoldDB" id="A0A1C4DIW4"/>
<dbReference type="InterPro" id="IPR039563">
    <property type="entry name" value="Peptidase_C39_single_dom"/>
</dbReference>
<dbReference type="InterPro" id="IPR039564">
    <property type="entry name" value="Peptidase_C39-like"/>
</dbReference>
<dbReference type="Pfam" id="PF13529">
    <property type="entry name" value="Peptidase_C39_2"/>
    <property type="match status" value="1"/>
</dbReference>
<dbReference type="PANTHER" id="PTHR37806">
    <property type="entry name" value="LMO0724 PROTEIN"/>
    <property type="match status" value="1"/>
</dbReference>
<proteinExistence type="predicted"/>
<dbReference type="Gene3D" id="3.90.70.10">
    <property type="entry name" value="Cysteine proteinases"/>
    <property type="match status" value="1"/>
</dbReference>
<sequence length="239" mass="27984">MKKNRKKKHLYLLVLISIGIYLWISNEKHTKKNVNLIAHEKNEIKKPLNVPLIIQKPELMRGCEVTSLAMILQYAGIQVDKMELSQNIKYEHFQSNGRMGNMHKGFVGNMRTFNEPGLGVYVEPILELAKLYVPDERVIDLSNKELKHLYQNIDKGFPVWVLTNALFKELPDNQFRSWNTDVGIMKTTYQQHSVVITDYDDKYVYVNDPLKTDKNRKLNRNDFEKAWIQMGRQAMTISI</sequence>
<dbReference type="PIRSF" id="PIRSF032442">
    <property type="entry name" value="UCP032442"/>
    <property type="match status" value="1"/>
</dbReference>
<comment type="caution">
    <text evidence="1">The sequence shown here is derived from an EMBL/GenBank/DDBJ whole genome shotgun (WGS) entry which is preliminary data.</text>
</comment>
<evidence type="ECO:0000313" key="1">
    <source>
        <dbReference type="EMBL" id="OKA32696.1"/>
    </source>
</evidence>
<organism evidence="1 2">
    <name type="scientific">Bacillus cereus</name>
    <dbReference type="NCBI Taxonomy" id="1396"/>
    <lineage>
        <taxon>Bacteria</taxon>
        <taxon>Bacillati</taxon>
        <taxon>Bacillota</taxon>
        <taxon>Bacilli</taxon>
        <taxon>Bacillales</taxon>
        <taxon>Bacillaceae</taxon>
        <taxon>Bacillus</taxon>
        <taxon>Bacillus cereus group</taxon>
    </lineage>
</organism>
<dbReference type="CDD" id="cd02549">
    <property type="entry name" value="Peptidase_C39A"/>
    <property type="match status" value="1"/>
</dbReference>
<gene>
    <name evidence="1" type="ORF">BJR07_27310</name>
</gene>
<dbReference type="EMBL" id="MPON01000018">
    <property type="protein sequence ID" value="OKA32696.1"/>
    <property type="molecule type" value="Genomic_DNA"/>
</dbReference>
<evidence type="ECO:0000313" key="2">
    <source>
        <dbReference type="Proteomes" id="UP000186535"/>
    </source>
</evidence>
<protein>
    <submittedName>
        <fullName evidence="1">Uncharacterized protein</fullName>
    </submittedName>
</protein>
<dbReference type="RefSeq" id="WP_016117821.1">
    <property type="nucleotide sequence ID" value="NZ_CAKJVO010000002.1"/>
</dbReference>
<reference evidence="1 2" key="1">
    <citation type="submission" date="2016-11" db="EMBL/GenBank/DDBJ databases">
        <title>Identification of Bacillus cereus isolated from egg-white.</title>
        <authorList>
            <person name="Soni A."/>
            <person name="Oey I."/>
            <person name="Silcock P."/>
            <person name="Bremer P."/>
        </authorList>
    </citation>
    <scope>NUCLEOTIDE SEQUENCE [LARGE SCALE GENOMIC DNA]</scope>
    <source>
        <strain evidence="1 2">NZAS03</strain>
    </source>
</reference>
<dbReference type="Proteomes" id="UP000186535">
    <property type="component" value="Unassembled WGS sequence"/>
</dbReference>
<accession>A0A1C4DIW4</accession>
<dbReference type="InterPro" id="IPR016997">
    <property type="entry name" value="UCP032442"/>
</dbReference>
<dbReference type="PANTHER" id="PTHR37806:SF1">
    <property type="entry name" value="PEPTIDASE C39-LIKE DOMAIN-CONTAINING PROTEIN"/>
    <property type="match status" value="1"/>
</dbReference>
<name>A0A1C4DIW4_BACCE</name>